<dbReference type="EC" id="1.1.1.95" evidence="9"/>
<dbReference type="SUPFAM" id="SSF52283">
    <property type="entry name" value="Formate/glycerate dehydrogenase catalytic domain-like"/>
    <property type="match status" value="1"/>
</dbReference>
<feature type="domain" description="ACT" evidence="10">
    <location>
        <begin position="460"/>
        <end position="531"/>
    </location>
</feature>
<dbReference type="InterPro" id="IPR036291">
    <property type="entry name" value="NAD(P)-bd_dom_sf"/>
</dbReference>
<keyword evidence="5 9" id="KW-0560">Oxidoreductase</keyword>
<dbReference type="Gene3D" id="3.30.1330.90">
    <property type="entry name" value="D-3-phosphoglycerate dehydrogenase, domain 3"/>
    <property type="match status" value="1"/>
</dbReference>
<dbReference type="InterPro" id="IPR045865">
    <property type="entry name" value="ACT-like_dom_sf"/>
</dbReference>
<dbReference type="Proteomes" id="UP001050808">
    <property type="component" value="Unassembled WGS sequence"/>
</dbReference>
<dbReference type="PANTHER" id="PTHR42938">
    <property type="entry name" value="FORMATE DEHYDROGENASE 1"/>
    <property type="match status" value="1"/>
</dbReference>
<evidence type="ECO:0000256" key="5">
    <source>
        <dbReference type="ARBA" id="ARBA00023002"/>
    </source>
</evidence>
<dbReference type="RefSeq" id="WP_189968056.1">
    <property type="nucleotide sequence ID" value="NZ_BMUA01000021.1"/>
</dbReference>
<evidence type="ECO:0000256" key="4">
    <source>
        <dbReference type="ARBA" id="ARBA00021582"/>
    </source>
</evidence>
<dbReference type="InterPro" id="IPR029752">
    <property type="entry name" value="D-isomer_DH_CS1"/>
</dbReference>
<evidence type="ECO:0000256" key="6">
    <source>
        <dbReference type="ARBA" id="ARBA00023027"/>
    </source>
</evidence>
<dbReference type="EMBL" id="BNDY01000017">
    <property type="protein sequence ID" value="GHI40322.1"/>
    <property type="molecule type" value="Genomic_DNA"/>
</dbReference>
<keyword evidence="9" id="KW-0718">Serine biosynthesis</keyword>
<dbReference type="Pfam" id="PF02826">
    <property type="entry name" value="2-Hacid_dh_C"/>
    <property type="match status" value="1"/>
</dbReference>
<dbReference type="InterPro" id="IPR045626">
    <property type="entry name" value="PGDH_ASB_dom"/>
</dbReference>
<evidence type="ECO:0000313" key="12">
    <source>
        <dbReference type="Proteomes" id="UP001050808"/>
    </source>
</evidence>
<dbReference type="PANTHER" id="PTHR42938:SF47">
    <property type="entry name" value="HYDROXYPYRUVATE REDUCTASE"/>
    <property type="match status" value="1"/>
</dbReference>
<comment type="pathway">
    <text evidence="2 9">Amino-acid biosynthesis; L-serine biosynthesis; L-serine from 3-phospho-D-glycerate: step 1/3.</text>
</comment>
<dbReference type="InterPro" id="IPR006139">
    <property type="entry name" value="D-isomer_2_OHA_DH_cat_dom"/>
</dbReference>
<dbReference type="PROSITE" id="PS00065">
    <property type="entry name" value="D_2_HYDROXYACID_DH_1"/>
    <property type="match status" value="1"/>
</dbReference>
<dbReference type="SUPFAM" id="SSF143548">
    <property type="entry name" value="Serine metabolism enzymes domain"/>
    <property type="match status" value="1"/>
</dbReference>
<protein>
    <recommendedName>
        <fullName evidence="4 9">D-3-phosphoglycerate dehydrogenase</fullName>
        <ecNumber evidence="9">1.1.1.95</ecNumber>
    </recommendedName>
</protein>
<dbReference type="NCBIfam" id="TIGR01327">
    <property type="entry name" value="PGDH"/>
    <property type="match status" value="1"/>
</dbReference>
<dbReference type="InterPro" id="IPR006236">
    <property type="entry name" value="PGDH"/>
</dbReference>
<dbReference type="Pfam" id="PF00389">
    <property type="entry name" value="2-Hacid_dh"/>
    <property type="match status" value="1"/>
</dbReference>
<evidence type="ECO:0000313" key="11">
    <source>
        <dbReference type="EMBL" id="GHI40322.1"/>
    </source>
</evidence>
<dbReference type="PROSITE" id="PS00671">
    <property type="entry name" value="D_2_HYDROXYACID_DH_3"/>
    <property type="match status" value="1"/>
</dbReference>
<comment type="catalytic activity">
    <reaction evidence="7">
        <text>(R)-2-hydroxyglutarate + NAD(+) = 2-oxoglutarate + NADH + H(+)</text>
        <dbReference type="Rhea" id="RHEA:49612"/>
        <dbReference type="ChEBI" id="CHEBI:15378"/>
        <dbReference type="ChEBI" id="CHEBI:15801"/>
        <dbReference type="ChEBI" id="CHEBI:16810"/>
        <dbReference type="ChEBI" id="CHEBI:57540"/>
        <dbReference type="ChEBI" id="CHEBI:57945"/>
        <dbReference type="EC" id="1.1.1.399"/>
    </reaction>
</comment>
<evidence type="ECO:0000256" key="7">
    <source>
        <dbReference type="ARBA" id="ARBA00048126"/>
    </source>
</evidence>
<keyword evidence="6 9" id="KW-0520">NAD</keyword>
<proteinExistence type="inferred from homology"/>
<evidence type="ECO:0000256" key="8">
    <source>
        <dbReference type="ARBA" id="ARBA00048731"/>
    </source>
</evidence>
<dbReference type="InterPro" id="IPR002912">
    <property type="entry name" value="ACT_dom"/>
</dbReference>
<keyword evidence="9" id="KW-0028">Amino-acid biosynthesis</keyword>
<comment type="catalytic activity">
    <reaction evidence="8 9">
        <text>(2R)-3-phosphoglycerate + NAD(+) = 3-phosphooxypyruvate + NADH + H(+)</text>
        <dbReference type="Rhea" id="RHEA:12641"/>
        <dbReference type="ChEBI" id="CHEBI:15378"/>
        <dbReference type="ChEBI" id="CHEBI:18110"/>
        <dbReference type="ChEBI" id="CHEBI:57540"/>
        <dbReference type="ChEBI" id="CHEBI:57945"/>
        <dbReference type="ChEBI" id="CHEBI:58272"/>
        <dbReference type="EC" id="1.1.1.95"/>
    </reaction>
</comment>
<dbReference type="SUPFAM" id="SSF51735">
    <property type="entry name" value="NAD(P)-binding Rossmann-fold domains"/>
    <property type="match status" value="1"/>
</dbReference>
<dbReference type="CDD" id="cd12173">
    <property type="entry name" value="PGDH_4"/>
    <property type="match status" value="1"/>
</dbReference>
<name>A0ABQ3QSV3_9ACTN</name>
<dbReference type="PROSITE" id="PS51671">
    <property type="entry name" value="ACT"/>
    <property type="match status" value="1"/>
</dbReference>
<reference evidence="11" key="1">
    <citation type="submission" date="2024-05" db="EMBL/GenBank/DDBJ databases">
        <title>Whole genome shotgun sequence of Streptomyces violascens NBRC 12920.</title>
        <authorList>
            <person name="Komaki H."/>
            <person name="Tamura T."/>
        </authorList>
    </citation>
    <scope>NUCLEOTIDE SEQUENCE</scope>
    <source>
        <strain evidence="11">NBRC 12920</strain>
    </source>
</reference>
<dbReference type="PROSITE" id="PS00670">
    <property type="entry name" value="D_2_HYDROXYACID_DH_2"/>
    <property type="match status" value="1"/>
</dbReference>
<evidence type="ECO:0000256" key="9">
    <source>
        <dbReference type="RuleBase" id="RU363003"/>
    </source>
</evidence>
<sequence>MSPTAVTLPVVLIAEELSPATVVALGPDFDIRHCNGTDRQALLAAVADADALLVRSATRVDAEVLGAARRLRVVARAGIGLDNIDIPAATRAGVLVVNAPTSNVVTAAELACGLLISTARNIPQATASLKRGEWDRAKYSGVELAEKTLGILGLGRIGRLVAERMAAFGMRVVAHDPYVQEEHVACAGVRFLPLDELLEIADFISVHLPKTPETMGLIGDAELARVKPSVRIVNAARGGIVDEEALAAALKDGRVAAAGLDVFAVEPCTDSPLLGLDNVVVTPHLGASTAEAQEKAGIAVAGSVRRVLAGELVPEAVNTQAGPVEADVYPYLALAEKLGGVFAALAGHTFEAVGIGVAGDIARHDVGALELFALKGMLTGVAATAVSVVNAPLLAARHGISMDFTSGPSAPDRRDTLTLRGVLPDGTPVSVSGALSGRRHVHRIVGIDDFDVDVELADRMLFLWYADAPGAIGKAGRILGDAGINIAAMEIARSDAGAAMAAMAVDSTVPEPVLCSLVEALGARAVHVDSSVSKG</sequence>
<evidence type="ECO:0000256" key="3">
    <source>
        <dbReference type="ARBA" id="ARBA00005854"/>
    </source>
</evidence>
<organism evidence="11 12">
    <name type="scientific">Streptomyces violascens</name>
    <dbReference type="NCBI Taxonomy" id="67381"/>
    <lineage>
        <taxon>Bacteria</taxon>
        <taxon>Bacillati</taxon>
        <taxon>Actinomycetota</taxon>
        <taxon>Actinomycetes</taxon>
        <taxon>Kitasatosporales</taxon>
        <taxon>Streptomycetaceae</taxon>
        <taxon>Streptomyces</taxon>
    </lineage>
</organism>
<dbReference type="Gene3D" id="3.30.70.260">
    <property type="match status" value="1"/>
</dbReference>
<comment type="caution">
    <text evidence="11">The sequence shown here is derived from an EMBL/GenBank/DDBJ whole genome shotgun (WGS) entry which is preliminary data.</text>
</comment>
<evidence type="ECO:0000256" key="1">
    <source>
        <dbReference type="ARBA" id="ARBA00003800"/>
    </source>
</evidence>
<dbReference type="InterPro" id="IPR006140">
    <property type="entry name" value="D-isomer_DH_NAD-bd"/>
</dbReference>
<dbReference type="InterPro" id="IPR029009">
    <property type="entry name" value="ASB_dom_sf"/>
</dbReference>
<dbReference type="Pfam" id="PF19304">
    <property type="entry name" value="PGDH_inter"/>
    <property type="match status" value="1"/>
</dbReference>
<accession>A0ABQ3QSV3</accession>
<dbReference type="InterPro" id="IPR029753">
    <property type="entry name" value="D-isomer_DH_CS"/>
</dbReference>
<gene>
    <name evidence="11" type="ORF">Sviol_47300</name>
</gene>
<dbReference type="SUPFAM" id="SSF55021">
    <property type="entry name" value="ACT-like"/>
    <property type="match status" value="1"/>
</dbReference>
<dbReference type="Pfam" id="PF01842">
    <property type="entry name" value="ACT"/>
    <property type="match status" value="1"/>
</dbReference>
<evidence type="ECO:0000256" key="2">
    <source>
        <dbReference type="ARBA" id="ARBA00005216"/>
    </source>
</evidence>
<comment type="function">
    <text evidence="1">Catalyzes the reversible oxidation of 3-phospho-D-glycerate to 3-phosphonooxypyruvate, the first step of the phosphorylated L-serine biosynthesis pathway. Also catalyzes the reversible oxidation of 2-hydroxyglutarate to 2-oxoglutarate.</text>
</comment>
<evidence type="ECO:0000259" key="10">
    <source>
        <dbReference type="PROSITE" id="PS51671"/>
    </source>
</evidence>
<dbReference type="Gene3D" id="3.40.50.720">
    <property type="entry name" value="NAD(P)-binding Rossmann-like Domain"/>
    <property type="match status" value="2"/>
</dbReference>
<keyword evidence="12" id="KW-1185">Reference proteome</keyword>
<comment type="similarity">
    <text evidence="3 9">Belongs to the D-isomer specific 2-hydroxyacid dehydrogenase family.</text>
</comment>